<accession>A0ABQ1BUE3</accession>
<dbReference type="Gene3D" id="1.10.287.850">
    <property type="entry name" value="HP0062-like domain"/>
    <property type="match status" value="1"/>
</dbReference>
<dbReference type="Proteomes" id="UP000465306">
    <property type="component" value="Unassembled WGS sequence"/>
</dbReference>
<gene>
    <name evidence="2" type="ORF">MKUB_47460</name>
</gene>
<dbReference type="EMBL" id="BLKU01000005">
    <property type="protein sequence ID" value="GFG67256.1"/>
    <property type="molecule type" value="Genomic_DNA"/>
</dbReference>
<evidence type="ECO:0000313" key="3">
    <source>
        <dbReference type="Proteomes" id="UP000465306"/>
    </source>
</evidence>
<feature type="domain" description="PE" evidence="1">
    <location>
        <begin position="2"/>
        <end position="77"/>
    </location>
</feature>
<dbReference type="Pfam" id="PF00934">
    <property type="entry name" value="PE"/>
    <property type="match status" value="1"/>
</dbReference>
<name>A0ABQ1BUE3_9MYCO</name>
<dbReference type="SUPFAM" id="SSF140459">
    <property type="entry name" value="PE/PPE dimer-like"/>
    <property type="match status" value="1"/>
</dbReference>
<comment type="caution">
    <text evidence="2">The sequence shown here is derived from an EMBL/GenBank/DDBJ whole genome shotgun (WGS) entry which is preliminary data.</text>
</comment>
<dbReference type="InterPro" id="IPR000084">
    <property type="entry name" value="PE-PGRS_N"/>
</dbReference>
<reference evidence="2 3" key="1">
    <citation type="journal article" date="2019" name="Emerg. Microbes Infect.">
        <title>Comprehensive subspecies identification of 175 nontuberculous mycobacteria species based on 7547 genomic profiles.</title>
        <authorList>
            <person name="Matsumoto Y."/>
            <person name="Kinjo T."/>
            <person name="Motooka D."/>
            <person name="Nabeya D."/>
            <person name="Jung N."/>
            <person name="Uechi K."/>
            <person name="Horii T."/>
            <person name="Iida T."/>
            <person name="Fujita J."/>
            <person name="Nakamura S."/>
        </authorList>
    </citation>
    <scope>NUCLEOTIDE SEQUENCE [LARGE SCALE GENOMIC DNA]</scope>
    <source>
        <strain evidence="2 3">JCM 13573</strain>
    </source>
</reference>
<protein>
    <recommendedName>
        <fullName evidence="1">PE domain-containing protein</fullName>
    </recommendedName>
</protein>
<organism evidence="2 3">
    <name type="scientific">Mycobacterium kubicae</name>
    <dbReference type="NCBI Taxonomy" id="120959"/>
    <lineage>
        <taxon>Bacteria</taxon>
        <taxon>Bacillati</taxon>
        <taxon>Actinomycetota</taxon>
        <taxon>Actinomycetes</taxon>
        <taxon>Mycobacteriales</taxon>
        <taxon>Mycobacteriaceae</taxon>
        <taxon>Mycobacterium</taxon>
        <taxon>Mycobacterium simiae complex</taxon>
    </lineage>
</organism>
<evidence type="ECO:0000259" key="1">
    <source>
        <dbReference type="Pfam" id="PF00934"/>
    </source>
</evidence>
<dbReference type="InterPro" id="IPR038332">
    <property type="entry name" value="PPE_sf"/>
</dbReference>
<proteinExistence type="predicted"/>
<sequence length="765" mass="72177">MAGIGTSISSASNAIATATTAVIPAGLDEVSASIAALFGAHGQAYQALSAQAALFHEEFVQAMSAGAQAYASAEALNVQAALASGPVGAALDVFGQAGANFATNVVNAELAFNGALVGGQNALVQAAGGINSAVGSVLTGGFNAANLVVGTGEQVINTVIGAQVPTSFASSLVVGGPGAGLQLSAALNGLAGNFNAALSGLGSQLSTVLSGSLALPDFSSLAANLNGALSGSFAGGLPNLSGLVQTGQSLAAGFNAAVNNLGAQVSGALAGLPDVSGLIQTGAALTGNFGATLNGLGAQLSAALGGGLPALAALAGNFGASLNGLGAQLSAALSGAFGGGLPGLAGLAGNVTAALNGLGGQLSAALSGGLPNLAALLPTGGTLIGNFNAALNGLGGQLSAALTGGLPGIPGLALGVDLPGLVASFTGALPGFGAQVNTALTAALAGNFGPFSALVNTVAAIPTNGVAQLNVLQNGILGGLATNELALSSALVANEQALVSALLGPAALTGAGGYAINAANLLLGTPVNVLNGALGLNVPGLTTSLLFNPAFAGGITGGGLLGAAEQLLSLNAAVGGLPGLDASLLTQLGLGPAGLDALVNSQLAFNGNLVANEEALRAALVGVVGPLNGAIDNAIGMVNGVVGGVQGVADGLLGASLTGFTTPLKAITESLIVPPLEGDLFGAITAGGFLGALENKFLMDASFISNFLVPIQLTLNGGLPAYLTQLGANINANLNAVLTGSVNIGPGGITVGGGTGGTVDTVGTL</sequence>
<evidence type="ECO:0000313" key="2">
    <source>
        <dbReference type="EMBL" id="GFG67256.1"/>
    </source>
</evidence>
<keyword evidence="3" id="KW-1185">Reference proteome</keyword>